<dbReference type="Proteomes" id="UP000199159">
    <property type="component" value="Unassembled WGS sequence"/>
</dbReference>
<evidence type="ECO:0000313" key="1">
    <source>
        <dbReference type="EMBL" id="SDP96333.1"/>
    </source>
</evidence>
<dbReference type="AlphaFoldDB" id="A0A1H0X046"/>
<name>A0A1H0X046_9BACI</name>
<proteinExistence type="predicted"/>
<keyword evidence="2" id="KW-1185">Reference proteome</keyword>
<evidence type="ECO:0000313" key="2">
    <source>
        <dbReference type="Proteomes" id="UP000199159"/>
    </source>
</evidence>
<accession>A0A1H0X046</accession>
<protein>
    <submittedName>
        <fullName evidence="1">Uncharacterized protein</fullName>
    </submittedName>
</protein>
<dbReference type="EMBL" id="FNJU01000021">
    <property type="protein sequence ID" value="SDP96333.1"/>
    <property type="molecule type" value="Genomic_DNA"/>
</dbReference>
<sequence length="163" mass="18515">MKNIISSLNLAFIVICSTLFFITNGNVQPTSEISLEETNKQIITHVENELELIKLPFAPDSNYTNKPIKSEENTISDGVYVNGLKAHSGKRVFTIYSKDDSMKTEIEKVEMRGNLQIYITDENTTGEKNLVYNIQIDKMTPTKFEVFRNGKLVKIEEIGYGIE</sequence>
<organism evidence="1 2">
    <name type="scientific">Litchfieldia salsa</name>
    <dbReference type="NCBI Taxonomy" id="930152"/>
    <lineage>
        <taxon>Bacteria</taxon>
        <taxon>Bacillati</taxon>
        <taxon>Bacillota</taxon>
        <taxon>Bacilli</taxon>
        <taxon>Bacillales</taxon>
        <taxon>Bacillaceae</taxon>
        <taxon>Litchfieldia</taxon>
    </lineage>
</organism>
<reference evidence="2" key="1">
    <citation type="submission" date="2016-10" db="EMBL/GenBank/DDBJ databases">
        <authorList>
            <person name="Varghese N."/>
            <person name="Submissions S."/>
        </authorList>
    </citation>
    <scope>NUCLEOTIDE SEQUENCE [LARGE SCALE GENOMIC DNA]</scope>
    <source>
        <strain evidence="2">IBRC-M10078</strain>
    </source>
</reference>
<gene>
    <name evidence="1" type="ORF">SAMN05216565_12123</name>
</gene>